<protein>
    <submittedName>
        <fullName evidence="2">Lactate utilization protein C</fullName>
    </submittedName>
</protein>
<name>A0ABS8D9I8_9NEIS</name>
<dbReference type="Proteomes" id="UP001165395">
    <property type="component" value="Unassembled WGS sequence"/>
</dbReference>
<keyword evidence="3" id="KW-1185">Reference proteome</keyword>
<gene>
    <name evidence="2" type="ORF">LIN78_15100</name>
</gene>
<sequence length="233" mass="25606">MNARANIFARLKAAPTTPVVEPDTAAYFEKFATKADRITLLRHWASMMRSVKTEIIWTTQAHWTDALKTQISQRQIQNFLVPNSSLGDMASAALSTQATQATDVWRFDKPIEEWKEALFNKIDASITDCLCGIAKTGTLVLWPNAAAPRSMSLVPPTHFILFDTSTLYPDFFSAMSGLNWEKGMPTNAVLVSGPSKTADIQLTLAYGAHGPKDVIVFACLPDDISPADLEDAQ</sequence>
<reference evidence="2" key="1">
    <citation type="submission" date="2021-10" db="EMBL/GenBank/DDBJ databases">
        <title>The complete genome sequence of Leeia sp. TBRC 13508.</title>
        <authorList>
            <person name="Charoenyingcharoen P."/>
            <person name="Yukphan P."/>
        </authorList>
    </citation>
    <scope>NUCLEOTIDE SEQUENCE</scope>
    <source>
        <strain evidence="2">TBRC 13508</strain>
    </source>
</reference>
<proteinExistence type="predicted"/>
<dbReference type="Pfam" id="PF02589">
    <property type="entry name" value="LUD_dom"/>
    <property type="match status" value="1"/>
</dbReference>
<dbReference type="PANTHER" id="PTHR43682">
    <property type="entry name" value="LACTATE UTILIZATION PROTEIN C"/>
    <property type="match status" value="1"/>
</dbReference>
<comment type="caution">
    <text evidence="2">The sequence shown here is derived from an EMBL/GenBank/DDBJ whole genome shotgun (WGS) entry which is preliminary data.</text>
</comment>
<evidence type="ECO:0000259" key="1">
    <source>
        <dbReference type="Pfam" id="PF02589"/>
    </source>
</evidence>
<organism evidence="2 3">
    <name type="scientific">Leeia speluncae</name>
    <dbReference type="NCBI Taxonomy" id="2884804"/>
    <lineage>
        <taxon>Bacteria</taxon>
        <taxon>Pseudomonadati</taxon>
        <taxon>Pseudomonadota</taxon>
        <taxon>Betaproteobacteria</taxon>
        <taxon>Neisseriales</taxon>
        <taxon>Leeiaceae</taxon>
        <taxon>Leeia</taxon>
    </lineage>
</organism>
<dbReference type="RefSeq" id="WP_227181694.1">
    <property type="nucleotide sequence ID" value="NZ_JAJBZT010000010.1"/>
</dbReference>
<feature type="domain" description="LUD" evidence="1">
    <location>
        <begin position="42"/>
        <end position="216"/>
    </location>
</feature>
<evidence type="ECO:0000313" key="3">
    <source>
        <dbReference type="Proteomes" id="UP001165395"/>
    </source>
</evidence>
<accession>A0ABS8D9I8</accession>
<dbReference type="PANTHER" id="PTHR43682:SF1">
    <property type="entry name" value="LACTATE UTILIZATION PROTEIN C"/>
    <property type="match status" value="1"/>
</dbReference>
<dbReference type="Gene3D" id="3.40.50.10420">
    <property type="entry name" value="NagB/RpiA/CoA transferase-like"/>
    <property type="match status" value="1"/>
</dbReference>
<dbReference type="InterPro" id="IPR037171">
    <property type="entry name" value="NagB/RpiA_transferase-like"/>
</dbReference>
<evidence type="ECO:0000313" key="2">
    <source>
        <dbReference type="EMBL" id="MCB6184874.1"/>
    </source>
</evidence>
<dbReference type="SUPFAM" id="SSF100950">
    <property type="entry name" value="NagB/RpiA/CoA transferase-like"/>
    <property type="match status" value="1"/>
</dbReference>
<dbReference type="EMBL" id="JAJBZT010000010">
    <property type="protein sequence ID" value="MCB6184874.1"/>
    <property type="molecule type" value="Genomic_DNA"/>
</dbReference>
<dbReference type="InterPro" id="IPR003741">
    <property type="entry name" value="LUD_dom"/>
</dbReference>
<dbReference type="InterPro" id="IPR024185">
    <property type="entry name" value="FTHF_cligase-like_sf"/>
</dbReference>